<dbReference type="InterPro" id="IPR023385">
    <property type="entry name" value="YopX-like_C"/>
</dbReference>
<feature type="domain" description="YopX protein" evidence="1">
    <location>
        <begin position="6"/>
        <end position="137"/>
    </location>
</feature>
<dbReference type="RefSeq" id="WP_047956692.1">
    <property type="nucleotide sequence ID" value="NZ_LDPG01000007.1"/>
</dbReference>
<dbReference type="Proteomes" id="UP000035904">
    <property type="component" value="Unassembled WGS sequence"/>
</dbReference>
<proteinExistence type="predicted"/>
<organism evidence="2 3">
    <name type="scientific">Bacillus anthracis</name>
    <name type="common">anthrax bacterium</name>
    <dbReference type="NCBI Taxonomy" id="1392"/>
    <lineage>
        <taxon>Bacteria</taxon>
        <taxon>Bacillati</taxon>
        <taxon>Bacillota</taxon>
        <taxon>Bacilli</taxon>
        <taxon>Bacillales</taxon>
        <taxon>Bacillaceae</taxon>
        <taxon>Bacillus</taxon>
        <taxon>Bacillus cereus group</taxon>
    </lineage>
</organism>
<dbReference type="Gene3D" id="3.30.1490.160">
    <property type="entry name" value="ctc02137 like domains"/>
    <property type="match status" value="1"/>
</dbReference>
<accession>A0A0J1HXI8</accession>
<protein>
    <recommendedName>
        <fullName evidence="1">YopX protein domain-containing protein</fullName>
    </recommendedName>
</protein>
<dbReference type="Gene3D" id="2.30.30.290">
    <property type="entry name" value="YopX-like domains"/>
    <property type="match status" value="1"/>
</dbReference>
<evidence type="ECO:0000259" key="1">
    <source>
        <dbReference type="Pfam" id="PF09643"/>
    </source>
</evidence>
<name>A0A0J1HXI8_BACAN</name>
<reference evidence="2 3" key="1">
    <citation type="submission" date="2015-05" db="EMBL/GenBank/DDBJ databases">
        <title>Whole genome sequence and identification of bacterial endophytes from Costus igneus.</title>
        <authorList>
            <person name="Lee Y.P."/>
            <person name="Gan H.M."/>
            <person name="Eng W."/>
            <person name="Wheatley M.S."/>
            <person name="Caraballo A."/>
            <person name="Polter S."/>
            <person name="Savka M.A."/>
            <person name="Hudson A.O."/>
        </authorList>
    </citation>
    <scope>NUCLEOTIDE SEQUENCE [LARGE SCALE GENOMIC DNA]</scope>
    <source>
        <strain evidence="2 3">RIT375</strain>
    </source>
</reference>
<dbReference type="PATRIC" id="fig|1392.242.peg.5755"/>
<evidence type="ECO:0000313" key="2">
    <source>
        <dbReference type="EMBL" id="KLV18399.1"/>
    </source>
</evidence>
<dbReference type="EMBL" id="LDPG01000007">
    <property type="protein sequence ID" value="KLV18399.1"/>
    <property type="molecule type" value="Genomic_DNA"/>
</dbReference>
<dbReference type="Pfam" id="PF09643">
    <property type="entry name" value="YopX"/>
    <property type="match status" value="1"/>
</dbReference>
<sequence>MNENRYRVWDIRRKWMLYNTESCGYVDYEMHPIAVINKILSGEDKNLKFMQVTGFKDKNDKEIFESDSDGQFIVKKGEFPVRDPETGKVIEIVHGWYLDPIHKSIESRRWELPLNNYWVNKLGNGFDKNIYENPELLNDSNMGNEVSL</sequence>
<gene>
    <name evidence="2" type="ORF">ABW01_13580</name>
</gene>
<dbReference type="InterPro" id="IPR019096">
    <property type="entry name" value="YopX_protein"/>
</dbReference>
<dbReference type="SUPFAM" id="SSF159006">
    <property type="entry name" value="YopX-like"/>
    <property type="match status" value="1"/>
</dbReference>
<comment type="caution">
    <text evidence="2">The sequence shown here is derived from an EMBL/GenBank/DDBJ whole genome shotgun (WGS) entry which is preliminary data.</text>
</comment>
<dbReference type="AlphaFoldDB" id="A0A0J1HXI8"/>
<evidence type="ECO:0000313" key="3">
    <source>
        <dbReference type="Proteomes" id="UP000035904"/>
    </source>
</evidence>